<keyword evidence="5" id="KW-1185">Reference proteome</keyword>
<dbReference type="OrthoDB" id="9757939at2"/>
<name>A0A561PCR4_9BACT</name>
<organism evidence="4 5">
    <name type="scientific">Chitinophaga polysaccharea</name>
    <dbReference type="NCBI Taxonomy" id="1293035"/>
    <lineage>
        <taxon>Bacteria</taxon>
        <taxon>Pseudomonadati</taxon>
        <taxon>Bacteroidota</taxon>
        <taxon>Chitinophagia</taxon>
        <taxon>Chitinophagales</taxon>
        <taxon>Chitinophagaceae</taxon>
        <taxon>Chitinophaga</taxon>
    </lineage>
</organism>
<dbReference type="InterPro" id="IPR012878">
    <property type="entry name" value="Beta-AFase-like_GH127_cat"/>
</dbReference>
<dbReference type="PANTHER" id="PTHR31151:SF0">
    <property type="entry name" value="PROLINE-TRNA LIGASE (DUF1680)"/>
    <property type="match status" value="1"/>
</dbReference>
<dbReference type="SUPFAM" id="SSF48208">
    <property type="entry name" value="Six-hairpin glycosidases"/>
    <property type="match status" value="1"/>
</dbReference>
<proteinExistence type="predicted"/>
<feature type="domain" description="Non-reducing end beta-L-arabinofuranosidase-like GH127 middle" evidence="3">
    <location>
        <begin position="446"/>
        <end position="538"/>
    </location>
</feature>
<gene>
    <name evidence="4" type="ORF">FHW36_108216</name>
</gene>
<sequence length="684" mass="77355">MEQRKKFGLLILSVFSVGITPADASHPPVTSADTSSFVAPVYRPLPLGAIKPQGWLRHQLQIMRDGSTGHLDEVYNKVKQDNGWLGGKGDGWEETPYWLDGAVPLAYLLDDKALQQKVKRYIDWTLQHQRPSGYFGPVTNVERSGSVTINVSNADEGEDWWPKMVMLKVIQQYYTATNDTRVLSFMTRYFNYQLQALKKCPLGKWTEWATSRGAENVMIAQWLYGITKDKQLLELANLLQSQAFAWSDWLGSRSWVIDAAAQQNDQHWMRRHGVNVGMGLKAPALDYQRTGNKKYLQDLHTGFADLMYLHGLPMGIFSADEDLHGNAPTQGTELCAIVESMFSLEEIIGITGDPLYMEALERMTFNALPTQTTDDYNNKQYFQMANQVNIKRGVFNFSLPFDREMNNVLGMKSGYTCCLANMHQGWTKFASHLWYSTAGNGLAALTYSPNEVTAKVGKTNTAVTIKEVTAYPFDEQVRFDLAMSQAVAFPLQLRIPAWCEEAVVMINGEKVRSEKGGQVITLQRNWRNGDQVILQLPMQVRTSNWGRNSRAVERGPIVYALKLGERWEKGHDEAEGDYFSVYPTNDWNYGLPEKIIQSPAQYLKITQVQSVTDQFVWNLEHAPVTITATGKKIPEWKLVDDVAPQPVTDRNGIYKGRVNEQEETISLVPYGCTKVRIVAFPVVK</sequence>
<keyword evidence="1" id="KW-0732">Signal</keyword>
<evidence type="ECO:0000259" key="2">
    <source>
        <dbReference type="Pfam" id="PF07944"/>
    </source>
</evidence>
<dbReference type="Pfam" id="PF20736">
    <property type="entry name" value="Glyco_hydro127M"/>
    <property type="match status" value="1"/>
</dbReference>
<reference evidence="4 5" key="1">
    <citation type="submission" date="2019-06" db="EMBL/GenBank/DDBJ databases">
        <title>Sorghum-associated microbial communities from plants grown in Nebraska, USA.</title>
        <authorList>
            <person name="Schachtman D."/>
        </authorList>
    </citation>
    <scope>NUCLEOTIDE SEQUENCE [LARGE SCALE GENOMIC DNA]</scope>
    <source>
        <strain evidence="4 5">1209</strain>
    </source>
</reference>
<dbReference type="EMBL" id="VIWO01000008">
    <property type="protein sequence ID" value="TWF35860.1"/>
    <property type="molecule type" value="Genomic_DNA"/>
</dbReference>
<evidence type="ECO:0000256" key="1">
    <source>
        <dbReference type="SAM" id="SignalP"/>
    </source>
</evidence>
<comment type="caution">
    <text evidence="4">The sequence shown here is derived from an EMBL/GenBank/DDBJ whole genome shotgun (WGS) entry which is preliminary data.</text>
</comment>
<dbReference type="PANTHER" id="PTHR31151">
    <property type="entry name" value="PROLINE-TRNA LIGASE (DUF1680)"/>
    <property type="match status" value="1"/>
</dbReference>
<evidence type="ECO:0000313" key="4">
    <source>
        <dbReference type="EMBL" id="TWF35860.1"/>
    </source>
</evidence>
<dbReference type="RefSeq" id="WP_145673119.1">
    <property type="nucleotide sequence ID" value="NZ_VIWO01000008.1"/>
</dbReference>
<dbReference type="AlphaFoldDB" id="A0A561PCR4"/>
<protein>
    <submittedName>
        <fullName evidence="4">DUF1680 family protein</fullName>
    </submittedName>
</protein>
<dbReference type="InterPro" id="IPR008928">
    <property type="entry name" value="6-hairpin_glycosidase_sf"/>
</dbReference>
<feature type="domain" description="Non-reducing end beta-L-arabinofuranosidase-like GH127 catalytic" evidence="2">
    <location>
        <begin position="96"/>
        <end position="430"/>
    </location>
</feature>
<feature type="chain" id="PRO_5021931927" evidence="1">
    <location>
        <begin position="25"/>
        <end position="684"/>
    </location>
</feature>
<feature type="signal peptide" evidence="1">
    <location>
        <begin position="1"/>
        <end position="24"/>
    </location>
</feature>
<accession>A0A561PCR4</accession>
<evidence type="ECO:0000259" key="3">
    <source>
        <dbReference type="Pfam" id="PF20736"/>
    </source>
</evidence>
<dbReference type="InterPro" id="IPR049046">
    <property type="entry name" value="Beta-AFase-like_GH127_middle"/>
</dbReference>
<dbReference type="GO" id="GO:0005975">
    <property type="term" value="P:carbohydrate metabolic process"/>
    <property type="evidence" value="ECO:0007669"/>
    <property type="project" value="InterPro"/>
</dbReference>
<dbReference type="Pfam" id="PF07944">
    <property type="entry name" value="Beta-AFase-like_GH127_cat"/>
    <property type="match status" value="1"/>
</dbReference>
<evidence type="ECO:0000313" key="5">
    <source>
        <dbReference type="Proteomes" id="UP000320811"/>
    </source>
</evidence>
<dbReference type="Proteomes" id="UP000320811">
    <property type="component" value="Unassembled WGS sequence"/>
</dbReference>